<dbReference type="EMBL" id="DSFE01000011">
    <property type="protein sequence ID" value="HEU97315.1"/>
    <property type="molecule type" value="Genomic_DNA"/>
</dbReference>
<dbReference type="InterPro" id="IPR019591">
    <property type="entry name" value="Mrp/NBP35_ATP-bd"/>
</dbReference>
<dbReference type="InterPro" id="IPR027417">
    <property type="entry name" value="P-loop_NTPase"/>
</dbReference>
<dbReference type="GO" id="GO:0005524">
    <property type="term" value="F:ATP binding"/>
    <property type="evidence" value="ECO:0007669"/>
    <property type="project" value="UniProtKB-UniRule"/>
</dbReference>
<keyword evidence="4 6" id="KW-0408">Iron</keyword>
<comment type="caution">
    <text evidence="7">The sequence shown here is derived from an EMBL/GenBank/DDBJ whole genome shotgun (WGS) entry which is preliminary data.</text>
</comment>
<evidence type="ECO:0000256" key="1">
    <source>
        <dbReference type="ARBA" id="ARBA00022723"/>
    </source>
</evidence>
<dbReference type="GO" id="GO:0016226">
    <property type="term" value="P:iron-sulfur cluster assembly"/>
    <property type="evidence" value="ECO:0007669"/>
    <property type="project" value="InterPro"/>
</dbReference>
<dbReference type="GO" id="GO:0046872">
    <property type="term" value="F:metal ion binding"/>
    <property type="evidence" value="ECO:0007669"/>
    <property type="project" value="UniProtKB-KW"/>
</dbReference>
<feature type="binding site" evidence="6">
    <location>
        <begin position="35"/>
        <end position="42"/>
    </location>
    <ligand>
        <name>ATP</name>
        <dbReference type="ChEBI" id="CHEBI:30616"/>
    </ligand>
</feature>
<evidence type="ECO:0000256" key="6">
    <source>
        <dbReference type="HAMAP-Rule" id="MF_02040"/>
    </source>
</evidence>
<accession>A0A7C2YXS4</accession>
<dbReference type="AlphaFoldDB" id="A0A7C2YXS4"/>
<evidence type="ECO:0000313" key="7">
    <source>
        <dbReference type="EMBL" id="HEU97315.1"/>
    </source>
</evidence>
<name>A0A7C2YXS4_9CREN</name>
<dbReference type="Pfam" id="PF10609">
    <property type="entry name" value="ParA"/>
    <property type="match status" value="1"/>
</dbReference>
<keyword evidence="2 6" id="KW-0547">Nucleotide-binding</keyword>
<evidence type="ECO:0000256" key="5">
    <source>
        <dbReference type="ARBA" id="ARBA00023014"/>
    </source>
</evidence>
<comment type="subunit">
    <text evidence="6">Homodimer.</text>
</comment>
<keyword evidence="5 6" id="KW-0411">Iron-sulfur</keyword>
<comment type="similarity">
    <text evidence="6">Belongs to the Mrp/NBP35 ATP-binding proteins family.</text>
</comment>
<dbReference type="Proteomes" id="UP000885664">
    <property type="component" value="Unassembled WGS sequence"/>
</dbReference>
<sequence>MGSNFAEMMRKEAEMKIKALKKTGEIPIKLVVLSGKGGVGKSVTTANLALAFSRLGYAGKVAVLDGDIHGPSIPIYLGIENSLLRAEGETIYPIEGPMGVKVMSISYFLSKQDLPIIWRGPLKMKFIRDMLASVDWGKAEILLIDTPPGTGDEIQSITEYVTKLSGAVVVTSPSDASINVVKRAVNFLKVKKIPLLGIIENFSYIKCPSGYEAKIMGEGGERIEKLLGGKIIARIPYDPLLSTSIQDFGNPYEEENLKGNEAAKAYLKAAEQILSQVGGKAQ</sequence>
<organism evidence="7">
    <name type="scientific">Fervidicoccus fontis</name>
    <dbReference type="NCBI Taxonomy" id="683846"/>
    <lineage>
        <taxon>Archaea</taxon>
        <taxon>Thermoproteota</taxon>
        <taxon>Thermoprotei</taxon>
        <taxon>Fervidicoccales</taxon>
        <taxon>Fervidicoccaceae</taxon>
        <taxon>Fervidicoccus</taxon>
    </lineage>
</organism>
<evidence type="ECO:0000256" key="4">
    <source>
        <dbReference type="ARBA" id="ARBA00023004"/>
    </source>
</evidence>
<dbReference type="Gene3D" id="3.40.50.300">
    <property type="entry name" value="P-loop containing nucleotide triphosphate hydrolases"/>
    <property type="match status" value="1"/>
</dbReference>
<dbReference type="PANTHER" id="PTHR23264:SF19">
    <property type="entry name" value="CYTOSOLIC FE-S CLUSTER ASSEMBLY FACTOR NUBP2"/>
    <property type="match status" value="1"/>
</dbReference>
<dbReference type="HAMAP" id="MF_02040">
    <property type="entry name" value="Mrp_NBP35"/>
    <property type="match status" value="1"/>
</dbReference>
<protein>
    <recommendedName>
        <fullName evidence="6">Iron-sulfur cluster carrier protein</fullName>
    </recommendedName>
</protein>
<evidence type="ECO:0000256" key="3">
    <source>
        <dbReference type="ARBA" id="ARBA00022840"/>
    </source>
</evidence>
<gene>
    <name evidence="7" type="ORF">ENO36_00465</name>
</gene>
<dbReference type="GO" id="GO:0016887">
    <property type="term" value="F:ATP hydrolysis activity"/>
    <property type="evidence" value="ECO:0007669"/>
    <property type="project" value="UniProtKB-UniRule"/>
</dbReference>
<dbReference type="GO" id="GO:0051536">
    <property type="term" value="F:iron-sulfur cluster binding"/>
    <property type="evidence" value="ECO:0007669"/>
    <property type="project" value="UniProtKB-UniRule"/>
</dbReference>
<dbReference type="CDD" id="cd02037">
    <property type="entry name" value="Mrp_NBP35"/>
    <property type="match status" value="1"/>
</dbReference>
<reference evidence="7" key="1">
    <citation type="journal article" date="2020" name="mSystems">
        <title>Genome- and Community-Level Interaction Insights into Carbon Utilization and Element Cycling Functions of Hydrothermarchaeota in Hydrothermal Sediment.</title>
        <authorList>
            <person name="Zhou Z."/>
            <person name="Liu Y."/>
            <person name="Xu W."/>
            <person name="Pan J."/>
            <person name="Luo Z.H."/>
            <person name="Li M."/>
        </authorList>
    </citation>
    <scope>NUCLEOTIDE SEQUENCE [LARGE SCALE GENOMIC DNA]</scope>
    <source>
        <strain evidence="7">SpSt-1259</strain>
    </source>
</reference>
<keyword evidence="6" id="KW-0378">Hydrolase</keyword>
<dbReference type="SUPFAM" id="SSF52540">
    <property type="entry name" value="P-loop containing nucleoside triphosphate hydrolases"/>
    <property type="match status" value="1"/>
</dbReference>
<evidence type="ECO:0000256" key="2">
    <source>
        <dbReference type="ARBA" id="ARBA00022741"/>
    </source>
</evidence>
<comment type="function">
    <text evidence="6">Binds and transfers iron-sulfur (Fe-S) clusters to target apoproteins. Can hydrolyze ATP.</text>
</comment>
<dbReference type="InterPro" id="IPR033756">
    <property type="entry name" value="YlxH/NBP35"/>
</dbReference>
<dbReference type="GO" id="GO:0140663">
    <property type="term" value="F:ATP-dependent FeS chaperone activity"/>
    <property type="evidence" value="ECO:0007669"/>
    <property type="project" value="InterPro"/>
</dbReference>
<dbReference type="GO" id="GO:0005829">
    <property type="term" value="C:cytosol"/>
    <property type="evidence" value="ECO:0007669"/>
    <property type="project" value="TreeGrafter"/>
</dbReference>
<proteinExistence type="inferred from homology"/>
<dbReference type="PANTHER" id="PTHR23264">
    <property type="entry name" value="NUCLEOTIDE-BINDING PROTEIN NBP35 YEAST -RELATED"/>
    <property type="match status" value="1"/>
</dbReference>
<keyword evidence="3 6" id="KW-0067">ATP-binding</keyword>
<keyword evidence="1 6" id="KW-0479">Metal-binding</keyword>